<evidence type="ECO:0000256" key="4">
    <source>
        <dbReference type="ARBA" id="ARBA00022722"/>
    </source>
</evidence>
<dbReference type="HAMAP" id="MF_00104">
    <property type="entry name" value="RNase_III"/>
    <property type="match status" value="1"/>
</dbReference>
<dbReference type="Pfam" id="PF00035">
    <property type="entry name" value="dsrm"/>
    <property type="match status" value="1"/>
</dbReference>
<dbReference type="EMBL" id="JAFFJS010000002">
    <property type="protein sequence ID" value="MBM9432857.1"/>
    <property type="molecule type" value="Genomic_DNA"/>
</dbReference>
<keyword evidence="8" id="KW-0963">Cytoplasm</keyword>
<dbReference type="CDD" id="cd00593">
    <property type="entry name" value="RIBOc"/>
    <property type="match status" value="1"/>
</dbReference>
<dbReference type="Gene3D" id="1.10.1520.10">
    <property type="entry name" value="Ribonuclease III domain"/>
    <property type="match status" value="1"/>
</dbReference>
<comment type="function">
    <text evidence="8">Digests double-stranded RNA. Involved in the processing of primary rRNA transcript to yield the immediate precursors to the large and small rRNAs (23S and 16S). Processes some mRNAs, and tRNAs when they are encoded in the rRNA operon. Processes pre-crRNA and tracrRNA of type II CRISPR loci if present in the organism.</text>
</comment>
<feature type="domain" description="DRBM" evidence="9">
    <location>
        <begin position="171"/>
        <end position="239"/>
    </location>
</feature>
<evidence type="ECO:0000256" key="8">
    <source>
        <dbReference type="HAMAP-Rule" id="MF_00104"/>
    </source>
</evidence>
<gene>
    <name evidence="8" type="primary">rnc</name>
    <name evidence="11" type="ORF">JVW63_03965</name>
</gene>
<reference evidence="12" key="1">
    <citation type="submission" date="2021-02" db="EMBL/GenBank/DDBJ databases">
        <title>Leucobacter sp. CX169.</title>
        <authorList>
            <person name="Cheng Y."/>
        </authorList>
    </citation>
    <scope>NUCLEOTIDE SEQUENCE [LARGE SCALE GENOMIC DNA]</scope>
    <source>
        <strain evidence="12">JY899</strain>
    </source>
</reference>
<proteinExistence type="inferred from homology"/>
<dbReference type="SMART" id="SM00535">
    <property type="entry name" value="RIBOc"/>
    <property type="match status" value="1"/>
</dbReference>
<dbReference type="NCBIfam" id="TIGR02191">
    <property type="entry name" value="RNaseIII"/>
    <property type="match status" value="1"/>
</dbReference>
<dbReference type="PROSITE" id="PS50137">
    <property type="entry name" value="DS_RBD"/>
    <property type="match status" value="1"/>
</dbReference>
<comment type="caution">
    <text evidence="11">The sequence shown here is derived from an EMBL/GenBank/DDBJ whole genome shotgun (WGS) entry which is preliminary data.</text>
</comment>
<dbReference type="PANTHER" id="PTHR11207:SF0">
    <property type="entry name" value="RIBONUCLEASE 3"/>
    <property type="match status" value="1"/>
</dbReference>
<keyword evidence="4 8" id="KW-0540">Nuclease</keyword>
<dbReference type="InterPro" id="IPR011907">
    <property type="entry name" value="RNase_III"/>
</dbReference>
<evidence type="ECO:0000256" key="3">
    <source>
        <dbReference type="ARBA" id="ARBA00022664"/>
    </source>
</evidence>
<keyword evidence="8" id="KW-0819">tRNA processing</keyword>
<accession>A0ABS2TGE3</accession>
<dbReference type="InterPro" id="IPR000999">
    <property type="entry name" value="RNase_III_dom"/>
</dbReference>
<feature type="binding site" evidence="8">
    <location>
        <position position="57"/>
    </location>
    <ligand>
        <name>Mg(2+)</name>
        <dbReference type="ChEBI" id="CHEBI:18420"/>
    </ligand>
</feature>
<comment type="catalytic activity">
    <reaction evidence="1 8">
        <text>Endonucleolytic cleavage to 5'-phosphomonoester.</text>
        <dbReference type="EC" id="3.1.26.3"/>
    </reaction>
</comment>
<evidence type="ECO:0000256" key="2">
    <source>
        <dbReference type="ARBA" id="ARBA00010183"/>
    </source>
</evidence>
<dbReference type="EC" id="3.1.26.3" evidence="8"/>
<dbReference type="InterPro" id="IPR036389">
    <property type="entry name" value="RNase_III_sf"/>
</dbReference>
<dbReference type="InterPro" id="IPR014720">
    <property type="entry name" value="dsRBD_dom"/>
</dbReference>
<evidence type="ECO:0000259" key="9">
    <source>
        <dbReference type="PROSITE" id="PS50137"/>
    </source>
</evidence>
<name>A0ABS2TGE3_9ACTO</name>
<dbReference type="Gene3D" id="3.30.160.20">
    <property type="match status" value="1"/>
</dbReference>
<dbReference type="PANTHER" id="PTHR11207">
    <property type="entry name" value="RIBONUCLEASE III"/>
    <property type="match status" value="1"/>
</dbReference>
<dbReference type="CDD" id="cd10845">
    <property type="entry name" value="DSRM_RNAse_III_family"/>
    <property type="match status" value="1"/>
</dbReference>
<protein>
    <recommendedName>
        <fullName evidence="8">Ribonuclease 3</fullName>
        <ecNumber evidence="8">3.1.26.3</ecNumber>
    </recommendedName>
    <alternativeName>
        <fullName evidence="8">Ribonuclease III</fullName>
        <shortName evidence="8">RNase III</shortName>
    </alternativeName>
</protein>
<dbReference type="PROSITE" id="PS50142">
    <property type="entry name" value="RNASE_3_2"/>
    <property type="match status" value="1"/>
</dbReference>
<evidence type="ECO:0000256" key="1">
    <source>
        <dbReference type="ARBA" id="ARBA00000109"/>
    </source>
</evidence>
<feature type="domain" description="RNase III" evidence="10">
    <location>
        <begin position="32"/>
        <end position="144"/>
    </location>
</feature>
<dbReference type="RefSeq" id="WP_187996257.1">
    <property type="nucleotide sequence ID" value="NZ_JACEXG010000002.1"/>
</dbReference>
<feature type="binding site" evidence="8">
    <location>
        <position position="133"/>
    </location>
    <ligand>
        <name>Mg(2+)</name>
        <dbReference type="ChEBI" id="CHEBI:18420"/>
    </ligand>
</feature>
<keyword evidence="7 8" id="KW-0694">RNA-binding</keyword>
<keyword evidence="12" id="KW-1185">Reference proteome</keyword>
<dbReference type="GO" id="GO:0004525">
    <property type="term" value="F:ribonuclease III activity"/>
    <property type="evidence" value="ECO:0007669"/>
    <property type="project" value="UniProtKB-EC"/>
</dbReference>
<comment type="subunit">
    <text evidence="8">Homodimer.</text>
</comment>
<evidence type="ECO:0000256" key="7">
    <source>
        <dbReference type="ARBA" id="ARBA00022884"/>
    </source>
</evidence>
<keyword evidence="6 8" id="KW-0378">Hydrolase</keyword>
<dbReference type="Pfam" id="PF14622">
    <property type="entry name" value="Ribonucleas_3_3"/>
    <property type="match status" value="1"/>
</dbReference>
<dbReference type="SUPFAM" id="SSF54768">
    <property type="entry name" value="dsRNA-binding domain-like"/>
    <property type="match status" value="1"/>
</dbReference>
<comment type="similarity">
    <text evidence="2">Belongs to the ribonuclease III family.</text>
</comment>
<organism evidence="11 12">
    <name type="scientific">Flaviflexus equikiangi</name>
    <dbReference type="NCBI Taxonomy" id="2758573"/>
    <lineage>
        <taxon>Bacteria</taxon>
        <taxon>Bacillati</taxon>
        <taxon>Actinomycetota</taxon>
        <taxon>Actinomycetes</taxon>
        <taxon>Actinomycetales</taxon>
        <taxon>Actinomycetaceae</taxon>
        <taxon>Flaviflexus</taxon>
    </lineage>
</organism>
<dbReference type="SMART" id="SM00358">
    <property type="entry name" value="DSRM"/>
    <property type="match status" value="1"/>
</dbReference>
<evidence type="ECO:0000256" key="5">
    <source>
        <dbReference type="ARBA" id="ARBA00022759"/>
    </source>
</evidence>
<feature type="binding site" evidence="8">
    <location>
        <position position="130"/>
    </location>
    <ligand>
        <name>Mg(2+)</name>
        <dbReference type="ChEBI" id="CHEBI:18420"/>
    </ligand>
</feature>
<evidence type="ECO:0000313" key="12">
    <source>
        <dbReference type="Proteomes" id="UP000705983"/>
    </source>
</evidence>
<evidence type="ECO:0000259" key="10">
    <source>
        <dbReference type="PROSITE" id="PS50142"/>
    </source>
</evidence>
<dbReference type="Proteomes" id="UP000705983">
    <property type="component" value="Unassembled WGS sequence"/>
</dbReference>
<evidence type="ECO:0000313" key="11">
    <source>
        <dbReference type="EMBL" id="MBM9432857.1"/>
    </source>
</evidence>
<keyword evidence="8" id="KW-0698">rRNA processing</keyword>
<feature type="active site" evidence="8">
    <location>
        <position position="61"/>
    </location>
</feature>
<keyword evidence="8" id="KW-0479">Metal-binding</keyword>
<comment type="cofactor">
    <cofactor evidence="8">
        <name>Mg(2+)</name>
        <dbReference type="ChEBI" id="CHEBI:18420"/>
    </cofactor>
</comment>
<keyword evidence="5 8" id="KW-0255">Endonuclease</keyword>
<comment type="subcellular location">
    <subcellularLocation>
        <location evidence="8">Cytoplasm</location>
    </subcellularLocation>
</comment>
<evidence type="ECO:0000256" key="6">
    <source>
        <dbReference type="ARBA" id="ARBA00022801"/>
    </source>
</evidence>
<feature type="active site" evidence="8">
    <location>
        <position position="133"/>
    </location>
</feature>
<sequence>MSRSKGRRKVNPPARTDREVLLERWGVQVRPDLLDLSLTHRSWAFENGGVPTNERLELLGDAVLSIIVTDRIFHQYPDKSEADLVPIRAAAVSEAPLAEIAKQLGLDEFILLGNGELVTDGRNKPSILSDTLEALIGATYLSEGLDATRSVVERLTEPFIIDATNAGPALDWKTSIQMLANDGKMGTVSYEIVGSGPDHARRYEATVMIDGKAWGTGQGTSRAKAEMSAAEAAYEKLRRAVNA</sequence>
<keyword evidence="8" id="KW-0460">Magnesium</keyword>
<keyword evidence="8" id="KW-0699">rRNA-binding</keyword>
<dbReference type="SUPFAM" id="SSF69065">
    <property type="entry name" value="RNase III domain-like"/>
    <property type="match status" value="1"/>
</dbReference>
<keyword evidence="3 8" id="KW-0507">mRNA processing</keyword>